<dbReference type="RefSeq" id="WP_275824362.1">
    <property type="nucleotide sequence ID" value="NZ_JARHUD010000025.1"/>
</dbReference>
<evidence type="ECO:0000256" key="1">
    <source>
        <dbReference type="SAM" id="SignalP"/>
    </source>
</evidence>
<evidence type="ECO:0000313" key="2">
    <source>
        <dbReference type="EMBL" id="MDF2097535.1"/>
    </source>
</evidence>
<keyword evidence="1" id="KW-0732">Signal</keyword>
<feature type="signal peptide" evidence="1">
    <location>
        <begin position="1"/>
        <end position="29"/>
    </location>
</feature>
<dbReference type="Pfam" id="PF10082">
    <property type="entry name" value="BBP2_2"/>
    <property type="match status" value="1"/>
</dbReference>
<proteinExistence type="predicted"/>
<name>A0ABT5YRD5_9PROT</name>
<evidence type="ECO:0000313" key="3">
    <source>
        <dbReference type="Proteomes" id="UP001215503"/>
    </source>
</evidence>
<keyword evidence="3" id="KW-1185">Reference proteome</keyword>
<dbReference type="EMBL" id="JARHUD010000025">
    <property type="protein sequence ID" value="MDF2097535.1"/>
    <property type="molecule type" value="Genomic_DNA"/>
</dbReference>
<gene>
    <name evidence="2" type="ORF">P2G67_16335</name>
</gene>
<reference evidence="2 3" key="1">
    <citation type="submission" date="2023-03" db="EMBL/GenBank/DDBJ databases">
        <title>Fodinicurvata sp. CAU 1616 isolated from sea sendiment.</title>
        <authorList>
            <person name="Kim W."/>
        </authorList>
    </citation>
    <scope>NUCLEOTIDE SEQUENCE [LARGE SCALE GENOMIC DNA]</scope>
    <source>
        <strain evidence="2 3">CAU 1616</strain>
    </source>
</reference>
<organism evidence="2 3">
    <name type="scientific">Aquibaculum arenosum</name>
    <dbReference type="NCBI Taxonomy" id="3032591"/>
    <lineage>
        <taxon>Bacteria</taxon>
        <taxon>Pseudomonadati</taxon>
        <taxon>Pseudomonadota</taxon>
        <taxon>Alphaproteobacteria</taxon>
        <taxon>Rhodospirillales</taxon>
        <taxon>Rhodovibrionaceae</taxon>
        <taxon>Aquibaculum</taxon>
    </lineage>
</organism>
<protein>
    <submittedName>
        <fullName evidence="2">Outer membrane beta-barrel protein</fullName>
    </submittedName>
</protein>
<accession>A0ABT5YRD5</accession>
<dbReference type="Proteomes" id="UP001215503">
    <property type="component" value="Unassembled WGS sequence"/>
</dbReference>
<sequence length="422" mass="47221">MTTSRIRVRVGASLLSAVMVALFCNAVSAQEEDIEEERGVPIYERSRPELEPLGLRAGAFMIRPSLSVGGEYNDNIYATKNNRESDFISRVTPNVSVQSDWSRHALSLDVGAEAGFYFDNSKENYIDGHAGLAGRIDLLRETYLEGHLSVQRRHEDRGDPDVPLANAEPSVYYEYNTGISAYRGVGRLSLRVGVDYTRYDYRAVDLTGGGSLSQSERDHNVYEAHTRVAYELLPAVIPYVEARYNIRRYDTHSGGNRDSHGYRVAIGTGFDAGGIITGSIFAGYMNQDYASNRQDGVSGPWFGGNVLWNITRLTSFELNLDRGVFETQNAAASSYTRSAVHARVDHELLRNLLVGGYGQYAHYEYNGVNISDEYVEAGPRITYLWNRNLTAELSASHRRKSSNRSGREYRSNQIMFMITGHL</sequence>
<dbReference type="InterPro" id="IPR018759">
    <property type="entry name" value="BBP2_2"/>
</dbReference>
<feature type="chain" id="PRO_5047452338" evidence="1">
    <location>
        <begin position="30"/>
        <end position="422"/>
    </location>
</feature>
<comment type="caution">
    <text evidence="2">The sequence shown here is derived from an EMBL/GenBank/DDBJ whole genome shotgun (WGS) entry which is preliminary data.</text>
</comment>